<evidence type="ECO:0000313" key="2">
    <source>
        <dbReference type="EMBL" id="HFI90331.1"/>
    </source>
</evidence>
<sequence>MRILILFIFLSNILLAQQNDFDARIQQGIKQIYNIKFEDAEKTFRSLIADYPNHPAGRFFLAMIDWWKILLDVENESHDEIFFQKLEDVIFQCDQILKKDPGNVDALFFKGGSIGFRGRLRSLRESWLKAADDGREALPIVERAAKLDPNNLDVQLGFGIYNYYAAVIPEEYPIIKPLMIFFPSGNKEEGLKQLKNTAFNGKYAKYEARYFLMTIYYRYESNPWQAEEFARMLVEDFPDNPTFQRWLGRIYVRQGKMQLADSVFKDVLRKADENFYGYNFPASLREANYYIGYNYKLNNELDSAKIYLTRCAEISGQIDKDEESGFLINSILYLAQISESKNLFEEAISYYERLLKMRDWGNSHTLAKNSLKRLRG</sequence>
<comment type="caution">
    <text evidence="2">The sequence shown here is derived from an EMBL/GenBank/DDBJ whole genome shotgun (WGS) entry which is preliminary data.</text>
</comment>
<dbReference type="Pfam" id="PF13176">
    <property type="entry name" value="TPR_7"/>
    <property type="match status" value="1"/>
</dbReference>
<evidence type="ECO:0000256" key="1">
    <source>
        <dbReference type="SAM" id="SignalP"/>
    </source>
</evidence>
<feature type="signal peptide" evidence="1">
    <location>
        <begin position="1"/>
        <end position="16"/>
    </location>
</feature>
<dbReference type="AlphaFoldDB" id="A0A7V3E635"/>
<protein>
    <submittedName>
        <fullName evidence="2">Tetratricopeptide repeat protein</fullName>
    </submittedName>
</protein>
<organism evidence="2">
    <name type="scientific">Ignavibacterium album</name>
    <dbReference type="NCBI Taxonomy" id="591197"/>
    <lineage>
        <taxon>Bacteria</taxon>
        <taxon>Pseudomonadati</taxon>
        <taxon>Ignavibacteriota</taxon>
        <taxon>Ignavibacteria</taxon>
        <taxon>Ignavibacteriales</taxon>
        <taxon>Ignavibacteriaceae</taxon>
        <taxon>Ignavibacterium</taxon>
    </lineage>
</organism>
<dbReference type="Gene3D" id="1.25.40.10">
    <property type="entry name" value="Tetratricopeptide repeat domain"/>
    <property type="match status" value="1"/>
</dbReference>
<dbReference type="EMBL" id="DSUJ01000008">
    <property type="protein sequence ID" value="HFI90331.1"/>
    <property type="molecule type" value="Genomic_DNA"/>
</dbReference>
<dbReference type="SUPFAM" id="SSF48452">
    <property type="entry name" value="TPR-like"/>
    <property type="match status" value="2"/>
</dbReference>
<gene>
    <name evidence="2" type="ORF">ENS31_02235</name>
</gene>
<proteinExistence type="predicted"/>
<dbReference type="InterPro" id="IPR011990">
    <property type="entry name" value="TPR-like_helical_dom_sf"/>
</dbReference>
<keyword evidence="1" id="KW-0732">Signal</keyword>
<accession>A0A7V3E635</accession>
<reference evidence="2" key="1">
    <citation type="journal article" date="2020" name="mSystems">
        <title>Genome- and Community-Level Interaction Insights into Carbon Utilization and Element Cycling Functions of Hydrothermarchaeota in Hydrothermal Sediment.</title>
        <authorList>
            <person name="Zhou Z."/>
            <person name="Liu Y."/>
            <person name="Xu W."/>
            <person name="Pan J."/>
            <person name="Luo Z.H."/>
            <person name="Li M."/>
        </authorList>
    </citation>
    <scope>NUCLEOTIDE SEQUENCE [LARGE SCALE GENOMIC DNA]</scope>
    <source>
        <strain evidence="2">SpSt-479</strain>
    </source>
</reference>
<feature type="chain" id="PRO_5031327044" evidence="1">
    <location>
        <begin position="17"/>
        <end position="376"/>
    </location>
</feature>
<dbReference type="Pfam" id="PF13432">
    <property type="entry name" value="TPR_16"/>
    <property type="match status" value="1"/>
</dbReference>
<name>A0A7V3E635_9BACT</name>
<dbReference type="InterPro" id="IPR019734">
    <property type="entry name" value="TPR_rpt"/>
</dbReference>